<feature type="signal peptide" evidence="1">
    <location>
        <begin position="1"/>
        <end position="19"/>
    </location>
</feature>
<sequence>MVPIVIVLGVLLCTFGVESAPMHERRQDDASLDVVPLKHRHVDSSFKSTEEALPYHRSKREIIFRPLFVYRHQQLRRQQHRTTPIPWTEDYYDYYAPTNGYKLDGSVLQAHSLTRGDGVLSPSFEEVLAQSRSKRAIIFRPLFVYRQQQIKKQQIRNPPRPTTAG</sequence>
<keyword evidence="1" id="KW-0732">Signal</keyword>
<organism evidence="2 3">
    <name type="scientific">Anopheles epiroticus</name>
    <dbReference type="NCBI Taxonomy" id="199890"/>
    <lineage>
        <taxon>Eukaryota</taxon>
        <taxon>Metazoa</taxon>
        <taxon>Ecdysozoa</taxon>
        <taxon>Arthropoda</taxon>
        <taxon>Hexapoda</taxon>
        <taxon>Insecta</taxon>
        <taxon>Pterygota</taxon>
        <taxon>Neoptera</taxon>
        <taxon>Endopterygota</taxon>
        <taxon>Diptera</taxon>
        <taxon>Nematocera</taxon>
        <taxon>Culicoidea</taxon>
        <taxon>Culicidae</taxon>
        <taxon>Anophelinae</taxon>
        <taxon>Anopheles</taxon>
    </lineage>
</organism>
<evidence type="ECO:0000313" key="3">
    <source>
        <dbReference type="Proteomes" id="UP000075885"/>
    </source>
</evidence>
<protein>
    <submittedName>
        <fullName evidence="2">Uncharacterized protein</fullName>
    </submittedName>
</protein>
<keyword evidence="3" id="KW-1185">Reference proteome</keyword>
<name>A0A182PVW0_9DIPT</name>
<dbReference type="Proteomes" id="UP000075885">
    <property type="component" value="Unassembled WGS sequence"/>
</dbReference>
<feature type="chain" id="PRO_5008132036" evidence="1">
    <location>
        <begin position="20"/>
        <end position="165"/>
    </location>
</feature>
<dbReference type="VEuPathDB" id="VectorBase:AEPI011097"/>
<accession>A0A182PVW0</accession>
<evidence type="ECO:0000313" key="2">
    <source>
        <dbReference type="EnsemblMetazoa" id="AEPI011097-PA"/>
    </source>
</evidence>
<reference evidence="2" key="2">
    <citation type="submission" date="2020-05" db="UniProtKB">
        <authorList>
            <consortium name="EnsemblMetazoa"/>
        </authorList>
    </citation>
    <scope>IDENTIFICATION</scope>
    <source>
        <strain evidence="2">Epiroticus2</strain>
    </source>
</reference>
<proteinExistence type="predicted"/>
<reference evidence="3" key="1">
    <citation type="submission" date="2013-03" db="EMBL/GenBank/DDBJ databases">
        <title>The Genome Sequence of Anopheles epiroticus epiroticus2.</title>
        <authorList>
            <consortium name="The Broad Institute Genomics Platform"/>
            <person name="Neafsey D.E."/>
            <person name="Howell P."/>
            <person name="Walker B."/>
            <person name="Young S.K."/>
            <person name="Zeng Q."/>
            <person name="Gargeya S."/>
            <person name="Fitzgerald M."/>
            <person name="Haas B."/>
            <person name="Abouelleil A."/>
            <person name="Allen A.W."/>
            <person name="Alvarado L."/>
            <person name="Arachchi H.M."/>
            <person name="Berlin A.M."/>
            <person name="Chapman S.B."/>
            <person name="Gainer-Dewar J."/>
            <person name="Goldberg J."/>
            <person name="Griggs A."/>
            <person name="Gujja S."/>
            <person name="Hansen M."/>
            <person name="Howarth C."/>
            <person name="Imamovic A."/>
            <person name="Ireland A."/>
            <person name="Larimer J."/>
            <person name="McCowan C."/>
            <person name="Murphy C."/>
            <person name="Pearson M."/>
            <person name="Poon T.W."/>
            <person name="Priest M."/>
            <person name="Roberts A."/>
            <person name="Saif S."/>
            <person name="Shea T."/>
            <person name="Sisk P."/>
            <person name="Sykes S."/>
            <person name="Wortman J."/>
            <person name="Nusbaum C."/>
            <person name="Birren B."/>
        </authorList>
    </citation>
    <scope>NUCLEOTIDE SEQUENCE [LARGE SCALE GENOMIC DNA]</scope>
    <source>
        <strain evidence="3">Epiroticus2</strain>
    </source>
</reference>
<dbReference type="AlphaFoldDB" id="A0A182PVW0"/>
<dbReference type="EnsemblMetazoa" id="AEPI011097-RA">
    <property type="protein sequence ID" value="AEPI011097-PA"/>
    <property type="gene ID" value="AEPI011097"/>
</dbReference>
<evidence type="ECO:0000256" key="1">
    <source>
        <dbReference type="SAM" id="SignalP"/>
    </source>
</evidence>